<organism evidence="8 9">
    <name type="scientific">Hwanghaeella grinnelliae</name>
    <dbReference type="NCBI Taxonomy" id="2500179"/>
    <lineage>
        <taxon>Bacteria</taxon>
        <taxon>Pseudomonadati</taxon>
        <taxon>Pseudomonadota</taxon>
        <taxon>Alphaproteobacteria</taxon>
        <taxon>Rhodospirillales</taxon>
        <taxon>Rhodospirillaceae</taxon>
        <taxon>Hwanghaeella</taxon>
    </lineage>
</organism>
<keyword evidence="2" id="KW-1003">Cell membrane</keyword>
<dbReference type="InterPro" id="IPR052218">
    <property type="entry name" value="Preflagellin_Peptidase"/>
</dbReference>
<evidence type="ECO:0000256" key="6">
    <source>
        <dbReference type="SAM" id="Phobius"/>
    </source>
</evidence>
<proteinExistence type="predicted"/>
<keyword evidence="5 6" id="KW-0472">Membrane</keyword>
<comment type="caution">
    <text evidence="8">The sequence shown here is derived from an EMBL/GenBank/DDBJ whole genome shotgun (WGS) entry which is preliminary data.</text>
</comment>
<keyword evidence="3 6" id="KW-0812">Transmembrane</keyword>
<dbReference type="Gene3D" id="1.20.120.1220">
    <property type="match status" value="1"/>
</dbReference>
<sequence length="163" mass="17356">MNIQAAHPEIFFLGTFAIMVAAAAFTDIKHRLIPNTLCLIIAALWVPYAIFMTGDFLYPFITAFIILVLGIAAFSRGFLGGGDAKLLAVCALWMGSEQILPFLFQTALAGGAMAILWRFEAPVRLALARGGLDVQVVVTRELPYGLAIAVGALLAAARMAGIS</sequence>
<evidence type="ECO:0000256" key="2">
    <source>
        <dbReference type="ARBA" id="ARBA00022475"/>
    </source>
</evidence>
<evidence type="ECO:0000256" key="3">
    <source>
        <dbReference type="ARBA" id="ARBA00022692"/>
    </source>
</evidence>
<dbReference type="Proteomes" id="UP000287447">
    <property type="component" value="Unassembled WGS sequence"/>
</dbReference>
<evidence type="ECO:0000256" key="1">
    <source>
        <dbReference type="ARBA" id="ARBA00004651"/>
    </source>
</evidence>
<feature type="transmembrane region" description="Helical" evidence="6">
    <location>
        <begin position="142"/>
        <end position="161"/>
    </location>
</feature>
<dbReference type="EMBL" id="SADE01000003">
    <property type="protein sequence ID" value="RVU35190.1"/>
    <property type="molecule type" value="Genomic_DNA"/>
</dbReference>
<comment type="subcellular location">
    <subcellularLocation>
        <location evidence="1">Cell membrane</location>
        <topology evidence="1">Multi-pass membrane protein</topology>
    </subcellularLocation>
</comment>
<keyword evidence="4 6" id="KW-1133">Transmembrane helix</keyword>
<dbReference type="RefSeq" id="WP_127767511.1">
    <property type="nucleotide sequence ID" value="NZ_SADE01000003.1"/>
</dbReference>
<dbReference type="PANTHER" id="PTHR36506">
    <property type="entry name" value="PREFLAGELLIN PEPTIDASE"/>
    <property type="match status" value="1"/>
</dbReference>
<dbReference type="AlphaFoldDB" id="A0A437QL04"/>
<keyword evidence="9" id="KW-1185">Reference proteome</keyword>
<dbReference type="OrthoDB" id="5329005at2"/>
<reference evidence="9" key="1">
    <citation type="submission" date="2019-01" db="EMBL/GenBank/DDBJ databases">
        <title>Gri0909 isolated from a small marine red alga.</title>
        <authorList>
            <person name="Kim J."/>
            <person name="Jeong S.E."/>
            <person name="Jeon C.O."/>
        </authorList>
    </citation>
    <scope>NUCLEOTIDE SEQUENCE [LARGE SCALE GENOMIC DNA]</scope>
    <source>
        <strain evidence="9">Gri0909</strain>
    </source>
</reference>
<feature type="transmembrane region" description="Helical" evidence="6">
    <location>
        <begin position="56"/>
        <end position="79"/>
    </location>
</feature>
<feature type="transmembrane region" description="Helical" evidence="6">
    <location>
        <begin position="99"/>
        <end position="119"/>
    </location>
</feature>
<feature type="transmembrane region" description="Helical" evidence="6">
    <location>
        <begin position="6"/>
        <end position="25"/>
    </location>
</feature>
<accession>A0A437QL04</accession>
<evidence type="ECO:0000313" key="8">
    <source>
        <dbReference type="EMBL" id="RVU35190.1"/>
    </source>
</evidence>
<evidence type="ECO:0000259" key="7">
    <source>
        <dbReference type="Pfam" id="PF01478"/>
    </source>
</evidence>
<feature type="domain" description="Prepilin type IV endopeptidase peptidase" evidence="7">
    <location>
        <begin position="16"/>
        <end position="115"/>
    </location>
</feature>
<gene>
    <name evidence="8" type="ORF">EOI86_20460</name>
</gene>
<dbReference type="InterPro" id="IPR000045">
    <property type="entry name" value="Prepilin_IV_endopep_pep"/>
</dbReference>
<evidence type="ECO:0000256" key="5">
    <source>
        <dbReference type="ARBA" id="ARBA00023136"/>
    </source>
</evidence>
<feature type="transmembrane region" description="Helical" evidence="6">
    <location>
        <begin position="32"/>
        <end position="50"/>
    </location>
</feature>
<dbReference type="PANTHER" id="PTHR36506:SF1">
    <property type="entry name" value="PREFLAGELLIN PEPTIDASE"/>
    <property type="match status" value="1"/>
</dbReference>
<evidence type="ECO:0000313" key="9">
    <source>
        <dbReference type="Proteomes" id="UP000287447"/>
    </source>
</evidence>
<protein>
    <submittedName>
        <fullName evidence="8">Pilus assembly protein CpaA</fullName>
    </submittedName>
</protein>
<dbReference type="GO" id="GO:0005886">
    <property type="term" value="C:plasma membrane"/>
    <property type="evidence" value="ECO:0007669"/>
    <property type="project" value="UniProtKB-SubCell"/>
</dbReference>
<evidence type="ECO:0000256" key="4">
    <source>
        <dbReference type="ARBA" id="ARBA00022989"/>
    </source>
</evidence>
<dbReference type="Pfam" id="PF01478">
    <property type="entry name" value="Peptidase_A24"/>
    <property type="match status" value="1"/>
</dbReference>
<dbReference type="GO" id="GO:0004190">
    <property type="term" value="F:aspartic-type endopeptidase activity"/>
    <property type="evidence" value="ECO:0007669"/>
    <property type="project" value="InterPro"/>
</dbReference>
<name>A0A437QL04_9PROT</name>